<dbReference type="InterPro" id="IPR036388">
    <property type="entry name" value="WH-like_DNA-bd_sf"/>
</dbReference>
<dbReference type="Pfam" id="PF01638">
    <property type="entry name" value="HxlR"/>
    <property type="match status" value="1"/>
</dbReference>
<dbReference type="Proteomes" id="UP001610631">
    <property type="component" value="Unassembled WGS sequence"/>
</dbReference>
<dbReference type="RefSeq" id="WP_395509277.1">
    <property type="nucleotide sequence ID" value="NZ_JBBDHD010000018.1"/>
</dbReference>
<dbReference type="InterPro" id="IPR036390">
    <property type="entry name" value="WH_DNA-bd_sf"/>
</dbReference>
<dbReference type="PROSITE" id="PS51118">
    <property type="entry name" value="HTH_HXLR"/>
    <property type="match status" value="1"/>
</dbReference>
<evidence type="ECO:0000259" key="4">
    <source>
        <dbReference type="PROSITE" id="PS51118"/>
    </source>
</evidence>
<feature type="domain" description="HTH hxlR-type" evidence="4">
    <location>
        <begin position="12"/>
        <end position="111"/>
    </location>
</feature>
<name>A0ABW7PBQ1_9ACTN</name>
<dbReference type="PANTHER" id="PTHR33204">
    <property type="entry name" value="TRANSCRIPTIONAL REGULATOR, MARR FAMILY"/>
    <property type="match status" value="1"/>
</dbReference>
<dbReference type="SUPFAM" id="SSF46785">
    <property type="entry name" value="Winged helix' DNA-binding domain"/>
    <property type="match status" value="1"/>
</dbReference>
<evidence type="ECO:0000256" key="3">
    <source>
        <dbReference type="ARBA" id="ARBA00023163"/>
    </source>
</evidence>
<reference evidence="5 6" key="1">
    <citation type="submission" date="2024-03" db="EMBL/GenBank/DDBJ databases">
        <title>Whole genome sequencing of Streptomyces racemochromogenes, to identify antimicrobial biosynthetic gene clusters.</title>
        <authorList>
            <person name="Suryawanshi P."/>
            <person name="Krishnaraj P.U."/>
            <person name="Arun Y.P."/>
            <person name="Suryawanshi M.P."/>
            <person name="Rakshit O."/>
        </authorList>
    </citation>
    <scope>NUCLEOTIDE SEQUENCE [LARGE SCALE GENOMIC DNA]</scope>
    <source>
        <strain evidence="5 6">AUDT626</strain>
    </source>
</reference>
<dbReference type="Gene3D" id="1.10.10.10">
    <property type="entry name" value="Winged helix-like DNA-binding domain superfamily/Winged helix DNA-binding domain"/>
    <property type="match status" value="1"/>
</dbReference>
<keyword evidence="3" id="KW-0804">Transcription</keyword>
<dbReference type="PANTHER" id="PTHR33204:SF29">
    <property type="entry name" value="TRANSCRIPTIONAL REGULATOR"/>
    <property type="match status" value="1"/>
</dbReference>
<keyword evidence="1" id="KW-0805">Transcription regulation</keyword>
<dbReference type="EMBL" id="JBBDHD010000018">
    <property type="protein sequence ID" value="MFH7595415.1"/>
    <property type="molecule type" value="Genomic_DNA"/>
</dbReference>
<gene>
    <name evidence="5" type="ORF">WDV06_09960</name>
</gene>
<organism evidence="5 6">
    <name type="scientific">Streptomyces racemochromogenes</name>
    <dbReference type="NCBI Taxonomy" id="67353"/>
    <lineage>
        <taxon>Bacteria</taxon>
        <taxon>Bacillati</taxon>
        <taxon>Actinomycetota</taxon>
        <taxon>Actinomycetes</taxon>
        <taxon>Kitasatosporales</taxon>
        <taxon>Streptomycetaceae</taxon>
        <taxon>Streptomyces</taxon>
    </lineage>
</organism>
<comment type="caution">
    <text evidence="5">The sequence shown here is derived from an EMBL/GenBank/DDBJ whole genome shotgun (WGS) entry which is preliminary data.</text>
</comment>
<protein>
    <submittedName>
        <fullName evidence="5">Helix-turn-helix domain-containing protein</fullName>
    </submittedName>
</protein>
<dbReference type="InterPro" id="IPR002577">
    <property type="entry name" value="HTH_HxlR"/>
</dbReference>
<proteinExistence type="predicted"/>
<evidence type="ECO:0000313" key="6">
    <source>
        <dbReference type="Proteomes" id="UP001610631"/>
    </source>
</evidence>
<keyword evidence="2" id="KW-0238">DNA-binding</keyword>
<sequence>MALTRRPGADHCGIAAAMAVIDGKWKVSILWELEQCPGRRFGELRRLVPGVSEKVLAAQLRELESDGIVHREVFDEVPPRVEYSLTPLGEELNVALESLGQWGAKHFLPDSARTV</sequence>
<evidence type="ECO:0000313" key="5">
    <source>
        <dbReference type="EMBL" id="MFH7595415.1"/>
    </source>
</evidence>
<keyword evidence="6" id="KW-1185">Reference proteome</keyword>
<evidence type="ECO:0000256" key="2">
    <source>
        <dbReference type="ARBA" id="ARBA00023125"/>
    </source>
</evidence>
<evidence type="ECO:0000256" key="1">
    <source>
        <dbReference type="ARBA" id="ARBA00023015"/>
    </source>
</evidence>
<accession>A0ABW7PBQ1</accession>